<organism evidence="2 3">
    <name type="scientific">Rhodocollybia butyracea</name>
    <dbReference type="NCBI Taxonomy" id="206335"/>
    <lineage>
        <taxon>Eukaryota</taxon>
        <taxon>Fungi</taxon>
        <taxon>Dikarya</taxon>
        <taxon>Basidiomycota</taxon>
        <taxon>Agaricomycotina</taxon>
        <taxon>Agaricomycetes</taxon>
        <taxon>Agaricomycetidae</taxon>
        <taxon>Agaricales</taxon>
        <taxon>Marasmiineae</taxon>
        <taxon>Omphalotaceae</taxon>
        <taxon>Rhodocollybia</taxon>
    </lineage>
</organism>
<dbReference type="Proteomes" id="UP000772434">
    <property type="component" value="Unassembled WGS sequence"/>
</dbReference>
<evidence type="ECO:0000313" key="2">
    <source>
        <dbReference type="EMBL" id="KAF9073027.1"/>
    </source>
</evidence>
<evidence type="ECO:0000256" key="1">
    <source>
        <dbReference type="SAM" id="MobiDB-lite"/>
    </source>
</evidence>
<name>A0A9P5Q1N4_9AGAR</name>
<feature type="region of interest" description="Disordered" evidence="1">
    <location>
        <begin position="272"/>
        <end position="332"/>
    </location>
</feature>
<gene>
    <name evidence="2" type="ORF">BDP27DRAFT_1417496</name>
</gene>
<dbReference type="AlphaFoldDB" id="A0A9P5Q1N4"/>
<feature type="region of interest" description="Disordered" evidence="1">
    <location>
        <begin position="129"/>
        <end position="161"/>
    </location>
</feature>
<feature type="compositionally biased region" description="Polar residues" evidence="1">
    <location>
        <begin position="320"/>
        <end position="332"/>
    </location>
</feature>
<proteinExistence type="predicted"/>
<protein>
    <submittedName>
        <fullName evidence="2">Uncharacterized protein</fullName>
    </submittedName>
</protein>
<sequence length="400" mass="43585">MPVEPTELTWVIGNFNAGVPMISENLRCDVLGEIIAEFWRGSRTRSETIQLASKNPDYNGLSHDEIMYGVVTTWDLRIIRNNEDRATDDDLGYGNTALNNKEHDAWCRLIRDRTYTIHDDITVNAHSTKPMDGTALSPGRDIWRMPSPTEAGAEAKDEVREDTRMGLGETLALEGADTIWDSCRIVPVEIVLPEQAIETGETGNLRRNIISTRRSNSAEGLGAGAMGGAPGEAVSHSSQEHNPVFGNGLGRHICLTESDQPELEVDQVYLPTVSGSRNPEPRDGMSLSPSHSAGGDLQDAGHSWDMSNARNGAEGHEQYPTDTPQYCDSSPQDVDSLQAISELRDVTPPANTGTDDLDSQEHGTPGENSIHEGHNTQLGSQHQSEDELLESATSGKVFFS</sequence>
<accession>A0A9P5Q1N4</accession>
<comment type="caution">
    <text evidence="2">The sequence shown here is derived from an EMBL/GenBank/DDBJ whole genome shotgun (WGS) entry which is preliminary data.</text>
</comment>
<dbReference type="EMBL" id="JADNRY010000020">
    <property type="protein sequence ID" value="KAF9073027.1"/>
    <property type="molecule type" value="Genomic_DNA"/>
</dbReference>
<feature type="compositionally biased region" description="Gly residues" evidence="1">
    <location>
        <begin position="221"/>
        <end position="230"/>
    </location>
</feature>
<evidence type="ECO:0000313" key="3">
    <source>
        <dbReference type="Proteomes" id="UP000772434"/>
    </source>
</evidence>
<feature type="region of interest" description="Disordered" evidence="1">
    <location>
        <begin position="218"/>
        <end position="245"/>
    </location>
</feature>
<feature type="region of interest" description="Disordered" evidence="1">
    <location>
        <begin position="344"/>
        <end position="400"/>
    </location>
</feature>
<keyword evidence="3" id="KW-1185">Reference proteome</keyword>
<reference evidence="2" key="1">
    <citation type="submission" date="2020-11" db="EMBL/GenBank/DDBJ databases">
        <authorList>
            <consortium name="DOE Joint Genome Institute"/>
            <person name="Ahrendt S."/>
            <person name="Riley R."/>
            <person name="Andreopoulos W."/>
            <person name="Labutti K."/>
            <person name="Pangilinan J."/>
            <person name="Ruiz-Duenas F.J."/>
            <person name="Barrasa J.M."/>
            <person name="Sanchez-Garcia M."/>
            <person name="Camarero S."/>
            <person name="Miyauchi S."/>
            <person name="Serrano A."/>
            <person name="Linde D."/>
            <person name="Babiker R."/>
            <person name="Drula E."/>
            <person name="Ayuso-Fernandez I."/>
            <person name="Pacheco R."/>
            <person name="Padilla G."/>
            <person name="Ferreira P."/>
            <person name="Barriuso J."/>
            <person name="Kellner H."/>
            <person name="Castanera R."/>
            <person name="Alfaro M."/>
            <person name="Ramirez L."/>
            <person name="Pisabarro A.G."/>
            <person name="Kuo A."/>
            <person name="Tritt A."/>
            <person name="Lipzen A."/>
            <person name="He G."/>
            <person name="Yan M."/>
            <person name="Ng V."/>
            <person name="Cullen D."/>
            <person name="Martin F."/>
            <person name="Rosso M.-N."/>
            <person name="Henrissat B."/>
            <person name="Hibbett D."/>
            <person name="Martinez A.T."/>
            <person name="Grigoriev I.V."/>
        </authorList>
    </citation>
    <scope>NUCLEOTIDE SEQUENCE</scope>
    <source>
        <strain evidence="2">AH 40177</strain>
    </source>
</reference>